<name>A0A1R4H039_9GAMM</name>
<proteinExistence type="predicted"/>
<accession>A0A1R4H039</accession>
<evidence type="ECO:0000313" key="2">
    <source>
        <dbReference type="Proteomes" id="UP000195667"/>
    </source>
</evidence>
<organism evidence="1 2">
    <name type="scientific">Crenothrix polyspora</name>
    <dbReference type="NCBI Taxonomy" id="360316"/>
    <lineage>
        <taxon>Bacteria</taxon>
        <taxon>Pseudomonadati</taxon>
        <taxon>Pseudomonadota</taxon>
        <taxon>Gammaproteobacteria</taxon>
        <taxon>Methylococcales</taxon>
        <taxon>Crenotrichaceae</taxon>
        <taxon>Crenothrix</taxon>
    </lineage>
</organism>
<gene>
    <name evidence="1" type="ORF">CRENPOLYSF1_1140036</name>
</gene>
<dbReference type="AlphaFoldDB" id="A0A1R4H039"/>
<protein>
    <submittedName>
        <fullName evidence="1">Uncharacterized protein</fullName>
    </submittedName>
</protein>
<dbReference type="Proteomes" id="UP000195667">
    <property type="component" value="Unassembled WGS sequence"/>
</dbReference>
<evidence type="ECO:0000313" key="1">
    <source>
        <dbReference type="EMBL" id="SJM89623.1"/>
    </source>
</evidence>
<dbReference type="EMBL" id="FUKI01000018">
    <property type="protein sequence ID" value="SJM89623.1"/>
    <property type="molecule type" value="Genomic_DNA"/>
</dbReference>
<reference evidence="2" key="1">
    <citation type="submission" date="2017-02" db="EMBL/GenBank/DDBJ databases">
        <authorList>
            <person name="Daims H."/>
        </authorList>
    </citation>
    <scope>NUCLEOTIDE SEQUENCE [LARGE SCALE GENOMIC DNA]</scope>
</reference>
<sequence length="75" mass="8667">MREEYNGIIYIGTGVTTAGLYAFNPERVVTEITSNPGLSSLKNRLLIELKRLHKEVYLYDNASIFTFICRCIYWS</sequence>
<keyword evidence="2" id="KW-1185">Reference proteome</keyword>